<dbReference type="Pfam" id="PF03648">
    <property type="entry name" value="Glyco_hydro_67N"/>
    <property type="match status" value="1"/>
</dbReference>
<evidence type="ECO:0000256" key="1">
    <source>
        <dbReference type="ARBA" id="ARBA00022801"/>
    </source>
</evidence>
<protein>
    <submittedName>
        <fullName evidence="5">Glycosyl hydrolase 115 family protein</fullName>
    </submittedName>
</protein>
<dbReference type="RefSeq" id="WP_349141304.1">
    <property type="nucleotide sequence ID" value="NZ_JBBMFT010000014.1"/>
</dbReference>
<dbReference type="InterPro" id="IPR042301">
    <property type="entry name" value="GH115_sf"/>
</dbReference>
<dbReference type="GO" id="GO:0016787">
    <property type="term" value="F:hydrolase activity"/>
    <property type="evidence" value="ECO:0007669"/>
    <property type="project" value="UniProtKB-KW"/>
</dbReference>
<evidence type="ECO:0000256" key="2">
    <source>
        <dbReference type="SAM" id="SignalP"/>
    </source>
</evidence>
<dbReference type="Gene3D" id="3.30.379.10">
    <property type="entry name" value="Chitobiase/beta-hexosaminidase domain 2-like"/>
    <property type="match status" value="1"/>
</dbReference>
<feature type="chain" id="PRO_5046042706" evidence="2">
    <location>
        <begin position="27"/>
        <end position="1998"/>
    </location>
</feature>
<dbReference type="Pfam" id="PF17829">
    <property type="entry name" value="GH115_C"/>
    <property type="match status" value="1"/>
</dbReference>
<dbReference type="Pfam" id="PF15979">
    <property type="entry name" value="Glyco_hydro_115"/>
    <property type="match status" value="1"/>
</dbReference>
<dbReference type="Gene3D" id="2.60.40.2700">
    <property type="match status" value="1"/>
</dbReference>
<feature type="signal peptide" evidence="2">
    <location>
        <begin position="1"/>
        <end position="26"/>
    </location>
</feature>
<dbReference type="SUPFAM" id="SSF55545">
    <property type="entry name" value="beta-N-acetylhexosaminidase-like domain"/>
    <property type="match status" value="1"/>
</dbReference>
<dbReference type="Gene3D" id="1.20.58.2150">
    <property type="match status" value="1"/>
</dbReference>
<accession>A0ABV1ES76</accession>
<reference evidence="5 6" key="1">
    <citation type="submission" date="2024-03" db="EMBL/GenBank/DDBJ databases">
        <title>Human intestinal bacterial collection.</title>
        <authorList>
            <person name="Pauvert C."/>
            <person name="Hitch T.C.A."/>
            <person name="Clavel T."/>
        </authorList>
    </citation>
    <scope>NUCLEOTIDE SEQUENCE [LARGE SCALE GENOMIC DNA]</scope>
    <source>
        <strain evidence="5 6">CLA-AP-H34</strain>
    </source>
</reference>
<evidence type="ECO:0000313" key="5">
    <source>
        <dbReference type="EMBL" id="MEQ2457444.1"/>
    </source>
</evidence>
<dbReference type="PANTHER" id="PTHR37842:SF2">
    <property type="entry name" value="GYLCOSYL HYDROLASE 115 C-TERMINAL DOMAIN-CONTAINING PROTEIN"/>
    <property type="match status" value="1"/>
</dbReference>
<comment type="caution">
    <text evidence="5">The sequence shown here is derived from an EMBL/GenBank/DDBJ whole genome shotgun (WGS) entry which is preliminary data.</text>
</comment>
<dbReference type="Gene3D" id="2.60.120.1620">
    <property type="match status" value="2"/>
</dbReference>
<gene>
    <name evidence="5" type="ORF">WMO45_13030</name>
</gene>
<dbReference type="Gene3D" id="2.60.40.10">
    <property type="entry name" value="Immunoglobulins"/>
    <property type="match status" value="1"/>
</dbReference>
<dbReference type="InterPro" id="IPR041437">
    <property type="entry name" value="GH115_C"/>
</dbReference>
<evidence type="ECO:0000259" key="4">
    <source>
        <dbReference type="Pfam" id="PF17829"/>
    </source>
</evidence>
<dbReference type="InterPro" id="IPR013783">
    <property type="entry name" value="Ig-like_fold"/>
</dbReference>
<feature type="non-terminal residue" evidence="5">
    <location>
        <position position="1998"/>
    </location>
</feature>
<feature type="domain" description="Gylcosyl hydrolase 115 C-terminal" evidence="4">
    <location>
        <begin position="808"/>
        <end position="989"/>
    </location>
</feature>
<dbReference type="InterPro" id="IPR005154">
    <property type="entry name" value="Glyco_hydro_67_aGlcAse_N"/>
</dbReference>
<sequence>MSTHLRRILALVLTLTLLLGMVPAMAAQPTAPATGTLVSTTGSSEDFPLYASGKTATLWVDETEETPVKRVVNDLQDDVQRVTGATPSISHEAEVQGPVVIVGTLDNSAKIQELVQSGVITEDELAAIQDQWEAYLIKVVDADTLVIAGSDNRGAIYGVYELSEQMGVSPWYFFADVPTQAKNAVYIPAGTNVTDKPDVRYRGIFINDEEKLSRWVSNVFNPEYGGSGVMGAEIYAKIFELILRLKGNYIWAAMHVNSFNNIQENIDTLHEYGIVLGSSHCDMLLRTNTHEWSSWKSAYDKEHGTNIQYDYTVNPEAVLQYWRENVERHKDTEAQWTLGMRGAHDEPFNTANIDDPKWDKYGEDEEDRKAGVLSEIIAAQQEILKEVLGEEKYNEAFMAFIPYKEVLPLYNNENFTMSDDVTVIWCDDNHGMVRRTPDAEERQRSGGSGLYYHVSYWAPADQSYLWMSSLPLSVMGEELSKCWESGIQRSWVLNVGDIKPNEGEMEYFIRCGWDVDQYTGHAEEFEADWMARNFGSAVDAEEVADILTTFYAHTNVRKVDHMRLDIFEQVNYNEWDKRMQVYQDLFDRTNAVAAGLNEEQATAFYELVQCKINWAYYTNKAFYYADKSNLAYDQGRMASADTFSQLSIQADNDRRAEIQKYSEIADGKWYMFIDPENHAPPVTTQLPGTSPALVLGETAMGVAVQGEEMPTTEASQLSFSHYNLDGKYIDIFNQGAGSFDWTASADADWVKLSAVSGTVCDEQRIWVTVDNAPVEGGTAAITITSGETVKTVNVTVAPKAELPEDFDGYVEADGYVSMQAEHYSTLNSVGEMTWQLRENAGRGFDGDMMRAMNPALSAVEGEISSATSPSLEYNFYLTSSGSFPLEVYRLPTMNASPGGQVRFAISVDDGEPIVVSSTAVDEGTTSSQNPQWVQNLFRQIEKHVITLPELSAGAHTLKLWMVDDFITIDKMVLYTGGDGIPASALGPDESYHTTYNTTFTASVPTLERESVPAESKDIPSTWGSGYFLEQGGQVGLEAEYAMENVLESLDEVTEDMNAYTVSKREAAAAAGKTPNAWRITQSDTGLAVRLPDIGAALTENGEFQQYGPELSYKIDFSNTGTYHVWVRWRLVDNAGDSIRGGIDHRYDGSFNTAQLWSYENDEHWHWQDLGTMKVTQTGVQTFGLWMREDGLYIDRIYLTTGSETPSDDGWWTSLRSESNDPAAISQSLLRSVNAERAELEQTSYPLGEGAGCYGQAEYDALLSALDAAQQLAQTGSTTAEQATAALNSIADAKQALADSLNLTENGVSYHAYRDFSEDTVGKQPYGFDIEALTNGATATVQEENGNRFLRLTTGSTSGKANLFLPYAGEVTASEGQRTVVEFRARFTGSFQYANGAMLRNESSGPKYAMVVAFENANQVHEIRVQSGGSKKKVCNFESGQWYTFKMVGDWTNNTYDVYVNDELLADDYTFRDTSGTKLLGQFFGIDGYANGTMDYDDFRVTVVDAETITAIGGTVAVTGTPQHGAVLTADVSAITPAEAQAGLQYAWTRDDGVLVGTGSTYVPTEADVGHTLTLTVTGAGAYLGSVTSDPTQAVAAADDAVAKALKEKVDAKRAEMDKNSYPLGDGVGCYSQSAYDTLTGALDAAGTAAENPSLTQDEADRLWSAVTDAQAALDASLNLSDGSTDYYAYRDFSADEIGKLPYGIDVTSLDDGCTATVMEEDGNQFLRLTTNTGSRPHANFFLPYAEEITTGADEQVVIELRARFRNGCQYANVCLPQTQDGKHSMTVAFENADGVHQVKVVDGSSKNNVKSFDYDTWYSFKLVGSLATQTYTVYMNDEIIAENYAFRNPTTSLTGQIFGIDGLSNGQVDYDDFKVYVTSTQPEPETYAVTYTLTNLTAEGAPAQVEEGQPLNVTLTAEEGYTLPETVTVTMAGEALTAGEGYTYDSETGSLSIAAVTGDVVITAAGEAEVLPPVVTGVTVSPATASVQVGTTQQFTAV</sequence>
<proteinExistence type="predicted"/>
<dbReference type="PANTHER" id="PTHR37842">
    <property type="match status" value="1"/>
</dbReference>
<dbReference type="Gene3D" id="3.20.20.520">
    <property type="entry name" value="Glycosyl hydrolase family 115"/>
    <property type="match status" value="1"/>
</dbReference>
<organism evidence="5 6">
    <name type="scientific">Flavonifractor hominis</name>
    <dbReference type="NCBI Taxonomy" id="3133178"/>
    <lineage>
        <taxon>Bacteria</taxon>
        <taxon>Bacillati</taxon>
        <taxon>Bacillota</taxon>
        <taxon>Clostridia</taxon>
        <taxon>Eubacteriales</taxon>
        <taxon>Oscillospiraceae</taxon>
        <taxon>Flavonifractor</taxon>
    </lineage>
</organism>
<dbReference type="InterPro" id="IPR031924">
    <property type="entry name" value="GH115"/>
</dbReference>
<dbReference type="EMBL" id="JBBMFT010000014">
    <property type="protein sequence ID" value="MEQ2457444.1"/>
    <property type="molecule type" value="Genomic_DNA"/>
</dbReference>
<keyword evidence="1 5" id="KW-0378">Hydrolase</keyword>
<keyword evidence="2" id="KW-0732">Signal</keyword>
<keyword evidence="6" id="KW-1185">Reference proteome</keyword>
<evidence type="ECO:0000259" key="3">
    <source>
        <dbReference type="Pfam" id="PF03648"/>
    </source>
</evidence>
<name>A0ABV1ES76_9FIRM</name>
<evidence type="ECO:0000313" key="6">
    <source>
        <dbReference type="Proteomes" id="UP001440599"/>
    </source>
</evidence>
<feature type="domain" description="Alpha glucuronidase N-terminal" evidence="3">
    <location>
        <begin position="60"/>
        <end position="162"/>
    </location>
</feature>
<dbReference type="InterPro" id="IPR029018">
    <property type="entry name" value="Hex-like_dom2"/>
</dbReference>
<dbReference type="Proteomes" id="UP001440599">
    <property type="component" value="Unassembled WGS sequence"/>
</dbReference>